<accession>A0AAV5HUC1</accession>
<dbReference type="InterPro" id="IPR025398">
    <property type="entry name" value="DUF4371"/>
</dbReference>
<dbReference type="AlphaFoldDB" id="A0AAV5HUC1"/>
<dbReference type="Pfam" id="PF14291">
    <property type="entry name" value="DUF4371"/>
    <property type="match status" value="1"/>
</dbReference>
<reference evidence="2 3" key="1">
    <citation type="journal article" date="2021" name="Commun. Biol.">
        <title>The genome of Shorea leprosula (Dipterocarpaceae) highlights the ecological relevance of drought in aseasonal tropical rainforests.</title>
        <authorList>
            <person name="Ng K.K.S."/>
            <person name="Kobayashi M.J."/>
            <person name="Fawcett J.A."/>
            <person name="Hatakeyama M."/>
            <person name="Paape T."/>
            <person name="Ng C.H."/>
            <person name="Ang C.C."/>
            <person name="Tnah L.H."/>
            <person name="Lee C.T."/>
            <person name="Nishiyama T."/>
            <person name="Sese J."/>
            <person name="O'Brien M.J."/>
            <person name="Copetti D."/>
            <person name="Mohd Noor M.I."/>
            <person name="Ong R.C."/>
            <person name="Putra M."/>
            <person name="Sireger I.Z."/>
            <person name="Indrioko S."/>
            <person name="Kosugi Y."/>
            <person name="Izuno A."/>
            <person name="Isagi Y."/>
            <person name="Lee S.L."/>
            <person name="Shimizu K.K."/>
        </authorList>
    </citation>
    <scope>NUCLEOTIDE SEQUENCE [LARGE SCALE GENOMIC DNA]</scope>
    <source>
        <strain evidence="2">214</strain>
    </source>
</reference>
<keyword evidence="3" id="KW-1185">Reference proteome</keyword>
<feature type="domain" description="DUF4371" evidence="1">
    <location>
        <begin position="30"/>
        <end position="168"/>
    </location>
</feature>
<protein>
    <recommendedName>
        <fullName evidence="1">DUF4371 domain-containing protein</fullName>
    </recommendedName>
</protein>
<dbReference type="EMBL" id="BPVZ01000003">
    <property type="protein sequence ID" value="GKU88764.1"/>
    <property type="molecule type" value="Genomic_DNA"/>
</dbReference>
<sequence>MQPFVFIVFSFITQEKTLEVVVDMMHSLWGGFWKWKKVRDGKRCAFLNHVGNDPNSSHKINERACEDLMKQSQHIDYLLHKKTRQQVLNNRLQFQASFDVVKWLATQGCAFRGHDESSNSSNWRNFIELLKLLSFYNEDVKLVMENAPQNALCTSRETQKEILQVLANKARKYSPRNM</sequence>
<name>A0AAV5HUC1_9ROSI</name>
<dbReference type="PANTHER" id="PTHR45749:SF37">
    <property type="entry name" value="OS05G0311600 PROTEIN"/>
    <property type="match status" value="1"/>
</dbReference>
<organism evidence="2 3">
    <name type="scientific">Rubroshorea leprosula</name>
    <dbReference type="NCBI Taxonomy" id="152421"/>
    <lineage>
        <taxon>Eukaryota</taxon>
        <taxon>Viridiplantae</taxon>
        <taxon>Streptophyta</taxon>
        <taxon>Embryophyta</taxon>
        <taxon>Tracheophyta</taxon>
        <taxon>Spermatophyta</taxon>
        <taxon>Magnoliopsida</taxon>
        <taxon>eudicotyledons</taxon>
        <taxon>Gunneridae</taxon>
        <taxon>Pentapetalae</taxon>
        <taxon>rosids</taxon>
        <taxon>malvids</taxon>
        <taxon>Malvales</taxon>
        <taxon>Dipterocarpaceae</taxon>
        <taxon>Rubroshorea</taxon>
    </lineage>
</organism>
<evidence type="ECO:0000259" key="1">
    <source>
        <dbReference type="Pfam" id="PF14291"/>
    </source>
</evidence>
<proteinExistence type="predicted"/>
<comment type="caution">
    <text evidence="2">The sequence shown here is derived from an EMBL/GenBank/DDBJ whole genome shotgun (WGS) entry which is preliminary data.</text>
</comment>
<dbReference type="PANTHER" id="PTHR45749">
    <property type="match status" value="1"/>
</dbReference>
<evidence type="ECO:0000313" key="3">
    <source>
        <dbReference type="Proteomes" id="UP001054252"/>
    </source>
</evidence>
<dbReference type="Proteomes" id="UP001054252">
    <property type="component" value="Unassembled WGS sequence"/>
</dbReference>
<evidence type="ECO:0000313" key="2">
    <source>
        <dbReference type="EMBL" id="GKU88764.1"/>
    </source>
</evidence>
<gene>
    <name evidence="2" type="ORF">SLEP1_g2990</name>
</gene>